<evidence type="ECO:0000256" key="2">
    <source>
        <dbReference type="ARBA" id="ARBA00007274"/>
    </source>
</evidence>
<keyword evidence="3" id="KW-0808">Transferase</keyword>
<dbReference type="InterPro" id="IPR003016">
    <property type="entry name" value="2-oxoA_DH_lipoyl-BS"/>
</dbReference>
<evidence type="ECO:0000256" key="9">
    <source>
        <dbReference type="SAM" id="MobiDB-lite"/>
    </source>
</evidence>
<dbReference type="InterPro" id="IPR020019">
    <property type="entry name" value="AcTrfase_PglD-like"/>
</dbReference>
<accession>Q748I2</accession>
<reference evidence="12 13" key="2">
    <citation type="journal article" date="2012" name="BMC Genomics">
        <title>Comparative genomic analysis of Geobacter sulfurreducens KN400, a strain with enhanced capacity for extracellular electron transfer and electricity production.</title>
        <authorList>
            <person name="Butler J.E."/>
            <person name="Young N.D."/>
            <person name="Aklujkar M."/>
            <person name="Lovley D.R."/>
        </authorList>
    </citation>
    <scope>NUCLEOTIDE SEQUENCE [LARGE SCALE GENOMIC DNA]</scope>
    <source>
        <strain evidence="13">ATCC 51573 / DSM 12127 / PCA</strain>
    </source>
</reference>
<evidence type="ECO:0000313" key="13">
    <source>
        <dbReference type="Proteomes" id="UP000000577"/>
    </source>
</evidence>
<dbReference type="PATRIC" id="fig|243231.5.peg.3045"/>
<evidence type="ECO:0000256" key="4">
    <source>
        <dbReference type="ARBA" id="ARBA00022737"/>
    </source>
</evidence>
<gene>
    <name evidence="12" type="ordered locus">GSU3020</name>
</gene>
<feature type="region of interest" description="Disordered" evidence="9">
    <location>
        <begin position="88"/>
        <end position="107"/>
    </location>
</feature>
<dbReference type="HOGENOM" id="CLU_063416_0_0_7"/>
<dbReference type="CDD" id="cd03360">
    <property type="entry name" value="LbH_AT_putative"/>
    <property type="match status" value="1"/>
</dbReference>
<feature type="active site" description="Proton acceptor" evidence="7">
    <location>
        <position position="307"/>
    </location>
</feature>
<name>Q748I2_GEOSL</name>
<dbReference type="STRING" id="243231.GSU3020"/>
<dbReference type="Gene3D" id="2.160.10.10">
    <property type="entry name" value="Hexapeptide repeat proteins"/>
    <property type="match status" value="1"/>
</dbReference>
<sequence length="371" mass="39790">MMKTMDIIIPREFVSDDQYLLQKLCVVNNDFVKEGEILALIESSKSVIDVTSPADGYVYFFSDEGDIVSVGERLALLASTKEALQVEIENSNKNSQRRKESETKSEDVSLSGVRCSKKALLLMKQHNIDVGAFDGLGMVTAQDVEHYLSSREKAVKATVAPSSVNRQKIIILGGGGHSKVCIDILRQAQSFTIAGILDSIQDIGAEVLGIPVIGRDTMPELLKTRESGISLAVNGIGLIPDHRNRCKLFERLLEAGFHLPNLIHPKASIEPSAKLGEGNQIMAGAIIGSDVTVGNYCLINSGVVVSHDCIIDDHVHLAPGALLAGAVRVGRNSLIGMGVTIYAKVTIGSNVVIANGANVFHDVPDNTVVKI</sequence>
<feature type="binding site" evidence="8">
    <location>
        <position position="316"/>
    </location>
    <ligand>
        <name>acetyl-CoA</name>
        <dbReference type="ChEBI" id="CHEBI:57288"/>
    </ligand>
</feature>
<dbReference type="Gene3D" id="3.40.50.20">
    <property type="match status" value="1"/>
</dbReference>
<keyword evidence="5" id="KW-0450">Lipoyl</keyword>
<dbReference type="AlphaFoldDB" id="Q748I2"/>
<feature type="compositionally biased region" description="Basic and acidic residues" evidence="9">
    <location>
        <begin position="97"/>
        <end position="107"/>
    </location>
</feature>
<dbReference type="SMR" id="Q748I2"/>
<dbReference type="InterPro" id="IPR011004">
    <property type="entry name" value="Trimer_LpxA-like_sf"/>
</dbReference>
<dbReference type="EnsemblBacteria" id="AAR36412">
    <property type="protein sequence ID" value="AAR36412"/>
    <property type="gene ID" value="GSU3020"/>
</dbReference>
<comment type="cofactor">
    <cofactor evidence="1">
        <name>(R)-lipoate</name>
        <dbReference type="ChEBI" id="CHEBI:83088"/>
    </cofactor>
</comment>
<keyword evidence="4" id="KW-0677">Repeat</keyword>
<evidence type="ECO:0000256" key="7">
    <source>
        <dbReference type="PIRSR" id="PIRSR620019-1"/>
    </source>
</evidence>
<dbReference type="InterPro" id="IPR050179">
    <property type="entry name" value="Trans_hexapeptide_repeat"/>
</dbReference>
<evidence type="ECO:0000259" key="11">
    <source>
        <dbReference type="Pfam" id="PF17836"/>
    </source>
</evidence>
<dbReference type="InterPro" id="IPR000089">
    <property type="entry name" value="Biotin_lipoyl"/>
</dbReference>
<comment type="similarity">
    <text evidence="2">Belongs to the transferase hexapeptide repeat family.</text>
</comment>
<dbReference type="EMBL" id="AE017180">
    <property type="protein sequence ID" value="AAR36412.1"/>
    <property type="molecule type" value="Genomic_DNA"/>
</dbReference>
<feature type="domain" description="PglD N-terminal" evidence="11">
    <location>
        <begin position="168"/>
        <end position="250"/>
    </location>
</feature>
<dbReference type="InterPro" id="IPR011053">
    <property type="entry name" value="Single_hybrid_motif"/>
</dbReference>
<dbReference type="KEGG" id="gsu:GSU3020"/>
<organism evidence="12 13">
    <name type="scientific">Geobacter sulfurreducens (strain ATCC 51573 / DSM 12127 / PCA)</name>
    <dbReference type="NCBI Taxonomy" id="243231"/>
    <lineage>
        <taxon>Bacteria</taxon>
        <taxon>Pseudomonadati</taxon>
        <taxon>Thermodesulfobacteriota</taxon>
        <taxon>Desulfuromonadia</taxon>
        <taxon>Geobacterales</taxon>
        <taxon>Geobacteraceae</taxon>
        <taxon>Geobacter</taxon>
    </lineage>
</organism>
<dbReference type="PANTHER" id="PTHR43300:SF7">
    <property type="entry name" value="UDP-N-ACETYLBACILLOSAMINE N-ACETYLTRANSFERASE"/>
    <property type="match status" value="1"/>
</dbReference>
<dbReference type="Pfam" id="PF00132">
    <property type="entry name" value="Hexapep"/>
    <property type="match status" value="2"/>
</dbReference>
<evidence type="ECO:0000256" key="6">
    <source>
        <dbReference type="ARBA" id="ARBA00023315"/>
    </source>
</evidence>
<dbReference type="PROSITE" id="PS00101">
    <property type="entry name" value="HEXAPEP_TRANSFERASES"/>
    <property type="match status" value="1"/>
</dbReference>
<dbReference type="GO" id="GO:0016407">
    <property type="term" value="F:acetyltransferase activity"/>
    <property type="evidence" value="ECO:0000318"/>
    <property type="project" value="GO_Central"/>
</dbReference>
<evidence type="ECO:0000256" key="5">
    <source>
        <dbReference type="ARBA" id="ARBA00022823"/>
    </source>
</evidence>
<evidence type="ECO:0000256" key="8">
    <source>
        <dbReference type="PIRSR" id="PIRSR620019-2"/>
    </source>
</evidence>
<proteinExistence type="inferred from homology"/>
<evidence type="ECO:0000256" key="3">
    <source>
        <dbReference type="ARBA" id="ARBA00022679"/>
    </source>
</evidence>
<keyword evidence="13" id="KW-1185">Reference proteome</keyword>
<feature type="domain" description="Lipoyl-binding" evidence="10">
    <location>
        <begin position="23"/>
        <end position="76"/>
    </location>
</feature>
<dbReference type="eggNOG" id="COG2171">
    <property type="taxonomic scope" value="Bacteria"/>
</dbReference>
<dbReference type="Proteomes" id="UP000000577">
    <property type="component" value="Chromosome"/>
</dbReference>
<dbReference type="Pfam" id="PF00364">
    <property type="entry name" value="Biotin_lipoyl"/>
    <property type="match status" value="1"/>
</dbReference>
<dbReference type="InterPro" id="IPR001451">
    <property type="entry name" value="Hexapep"/>
</dbReference>
<feature type="site" description="Increases basicity of active site His" evidence="7">
    <location>
        <position position="308"/>
    </location>
</feature>
<dbReference type="Gene3D" id="2.40.50.100">
    <property type="match status" value="1"/>
</dbReference>
<dbReference type="PROSITE" id="PS00189">
    <property type="entry name" value="LIPOYL"/>
    <property type="match status" value="1"/>
</dbReference>
<dbReference type="OrthoDB" id="9801456at2"/>
<protein>
    <submittedName>
        <fullName evidence="12">Acyltransferase, left-handed parallel beta-helix (Hexapeptide repeat) family, lipoyl attachment domain-containing</fullName>
    </submittedName>
</protein>
<dbReference type="Pfam" id="PF17836">
    <property type="entry name" value="PglD_N"/>
    <property type="match status" value="1"/>
</dbReference>
<dbReference type="InParanoid" id="Q748I2"/>
<dbReference type="SUPFAM" id="SSF51161">
    <property type="entry name" value="Trimeric LpxA-like enzymes"/>
    <property type="match status" value="1"/>
</dbReference>
<evidence type="ECO:0000313" key="12">
    <source>
        <dbReference type="EMBL" id="AAR36412.1"/>
    </source>
</evidence>
<dbReference type="InterPro" id="IPR018357">
    <property type="entry name" value="Hexapep_transf_CS"/>
</dbReference>
<dbReference type="RefSeq" id="WP_010943647.1">
    <property type="nucleotide sequence ID" value="NC_002939.5"/>
</dbReference>
<dbReference type="NCBIfam" id="TIGR03570">
    <property type="entry name" value="NeuD_NnaD"/>
    <property type="match status" value="1"/>
</dbReference>
<evidence type="ECO:0000256" key="1">
    <source>
        <dbReference type="ARBA" id="ARBA00001938"/>
    </source>
</evidence>
<dbReference type="PANTHER" id="PTHR43300">
    <property type="entry name" value="ACETYLTRANSFERASE"/>
    <property type="match status" value="1"/>
</dbReference>
<keyword evidence="6 12" id="KW-0012">Acyltransferase</keyword>
<dbReference type="InterPro" id="IPR041561">
    <property type="entry name" value="PglD_N"/>
</dbReference>
<dbReference type="eggNOG" id="COG0508">
    <property type="taxonomic scope" value="Bacteria"/>
</dbReference>
<dbReference type="SUPFAM" id="SSF51230">
    <property type="entry name" value="Single hybrid motif"/>
    <property type="match status" value="1"/>
</dbReference>
<reference evidence="12 13" key="1">
    <citation type="journal article" date="2003" name="Science">
        <title>Genome of Geobacter sulfurreducens: metal reduction in subsurface environments.</title>
        <authorList>
            <person name="Methe B.A."/>
            <person name="Nelson K.E."/>
            <person name="Eisen J.A."/>
            <person name="Paulsen I.T."/>
            <person name="Nelson W."/>
            <person name="Heidelberg J.F."/>
            <person name="Wu D."/>
            <person name="Wu M."/>
            <person name="Ward N."/>
            <person name="Beanan M.J."/>
            <person name="Dodson R.J."/>
            <person name="Madupu R."/>
            <person name="Brinkac L.M."/>
            <person name="Daugherty S.C."/>
            <person name="DeBoy R.T."/>
            <person name="Durkin A.S."/>
            <person name="Gwinn M."/>
            <person name="Kolonay J.F."/>
            <person name="Sullivan S.A."/>
            <person name="Haft D.H."/>
            <person name="Selengut J."/>
            <person name="Davidsen T.M."/>
            <person name="Zafar N."/>
            <person name="White O."/>
            <person name="Tran B."/>
            <person name="Romero C."/>
            <person name="Forberger H.A."/>
            <person name="Weidman J."/>
            <person name="Khouri H."/>
            <person name="Feldblyum T.V."/>
            <person name="Utterback T.R."/>
            <person name="Van Aken S.E."/>
            <person name="Lovley D.R."/>
            <person name="Fraser C.M."/>
        </authorList>
    </citation>
    <scope>NUCLEOTIDE SEQUENCE [LARGE SCALE GENOMIC DNA]</scope>
    <source>
        <strain evidence="13">ATCC 51573 / DSM 12127 / PCA</strain>
    </source>
</reference>
<evidence type="ECO:0000259" key="10">
    <source>
        <dbReference type="Pfam" id="PF00364"/>
    </source>
</evidence>